<organism evidence="1 2">
    <name type="scientific">Nocardia thailandica</name>
    <dbReference type="NCBI Taxonomy" id="257275"/>
    <lineage>
        <taxon>Bacteria</taxon>
        <taxon>Bacillati</taxon>
        <taxon>Actinomycetota</taxon>
        <taxon>Actinomycetes</taxon>
        <taxon>Mycobacteriales</taxon>
        <taxon>Nocardiaceae</taxon>
        <taxon>Nocardia</taxon>
    </lineage>
</organism>
<evidence type="ECO:0000313" key="1">
    <source>
        <dbReference type="EMBL" id="MFF0546974.1"/>
    </source>
</evidence>
<dbReference type="EMBL" id="JBIAMX010000029">
    <property type="protein sequence ID" value="MFF0546974.1"/>
    <property type="molecule type" value="Genomic_DNA"/>
</dbReference>
<keyword evidence="2" id="KW-1185">Reference proteome</keyword>
<evidence type="ECO:0000313" key="2">
    <source>
        <dbReference type="Proteomes" id="UP001601444"/>
    </source>
</evidence>
<gene>
    <name evidence="1" type="ORF">ACFYTF_29470</name>
</gene>
<sequence>MPEDDDPIPAEQAAVMAVVIDHIEPDRPLTAEQLHALLVAEVAEPPSPADVRDALAILSMPHVGYRPGEPSAVVLERMRDMLDEAESGPPPIDLGDFRY</sequence>
<protein>
    <recommendedName>
        <fullName evidence="3">DUF3349 domain-containing protein</fullName>
    </recommendedName>
</protein>
<dbReference type="Proteomes" id="UP001601444">
    <property type="component" value="Unassembled WGS sequence"/>
</dbReference>
<accession>A0ABW6PX79</accession>
<proteinExistence type="predicted"/>
<reference evidence="1 2" key="1">
    <citation type="submission" date="2024-10" db="EMBL/GenBank/DDBJ databases">
        <title>The Natural Products Discovery Center: Release of the First 8490 Sequenced Strains for Exploring Actinobacteria Biosynthetic Diversity.</title>
        <authorList>
            <person name="Kalkreuter E."/>
            <person name="Kautsar S.A."/>
            <person name="Yang D."/>
            <person name="Bader C.D."/>
            <person name="Teijaro C.N."/>
            <person name="Fluegel L."/>
            <person name="Davis C.M."/>
            <person name="Simpson J.R."/>
            <person name="Lauterbach L."/>
            <person name="Steele A.D."/>
            <person name="Gui C."/>
            <person name="Meng S."/>
            <person name="Li G."/>
            <person name="Viehrig K."/>
            <person name="Ye F."/>
            <person name="Su P."/>
            <person name="Kiefer A.F."/>
            <person name="Nichols A."/>
            <person name="Cepeda A.J."/>
            <person name="Yan W."/>
            <person name="Fan B."/>
            <person name="Jiang Y."/>
            <person name="Adhikari A."/>
            <person name="Zheng C.-J."/>
            <person name="Schuster L."/>
            <person name="Cowan T.M."/>
            <person name="Smanski M.J."/>
            <person name="Chevrette M.G."/>
            <person name="De Carvalho L.P.S."/>
            <person name="Shen B."/>
        </authorList>
    </citation>
    <scope>NUCLEOTIDE SEQUENCE [LARGE SCALE GENOMIC DNA]</scope>
    <source>
        <strain evidence="1 2">NPDC004045</strain>
    </source>
</reference>
<dbReference type="RefSeq" id="WP_387703154.1">
    <property type="nucleotide sequence ID" value="NZ_JBIAMX010000029.1"/>
</dbReference>
<comment type="caution">
    <text evidence="1">The sequence shown here is derived from an EMBL/GenBank/DDBJ whole genome shotgun (WGS) entry which is preliminary data.</text>
</comment>
<evidence type="ECO:0008006" key="3">
    <source>
        <dbReference type="Google" id="ProtNLM"/>
    </source>
</evidence>
<name>A0ABW6PX79_9NOCA</name>